<dbReference type="Gene3D" id="2.60.40.1180">
    <property type="entry name" value="Golgi alpha-mannosidase II"/>
    <property type="match status" value="1"/>
</dbReference>
<comment type="similarity">
    <text evidence="4 10">Belongs to the glycosyl hydrolase 13 family. GlgB subfamily.</text>
</comment>
<dbReference type="GO" id="GO:0004553">
    <property type="term" value="F:hydrolase activity, hydrolyzing O-glycosyl compounds"/>
    <property type="evidence" value="ECO:0007669"/>
    <property type="project" value="InterPro"/>
</dbReference>
<evidence type="ECO:0000256" key="4">
    <source>
        <dbReference type="ARBA" id="ARBA00009000"/>
    </source>
</evidence>
<organism evidence="14 15">
    <name type="scientific">Pelobium manganitolerans</name>
    <dbReference type="NCBI Taxonomy" id="1842495"/>
    <lineage>
        <taxon>Bacteria</taxon>
        <taxon>Pseudomonadati</taxon>
        <taxon>Bacteroidota</taxon>
        <taxon>Sphingobacteriia</taxon>
        <taxon>Sphingobacteriales</taxon>
        <taxon>Sphingobacteriaceae</taxon>
        <taxon>Pelobium</taxon>
    </lineage>
</organism>
<comment type="subunit">
    <text evidence="10">Monomer.</text>
</comment>
<dbReference type="PIRSF" id="PIRSF000463">
    <property type="entry name" value="GlgB"/>
    <property type="match status" value="1"/>
</dbReference>
<dbReference type="InterPro" id="IPR013783">
    <property type="entry name" value="Ig-like_fold"/>
</dbReference>
<dbReference type="InterPro" id="IPR037439">
    <property type="entry name" value="Branching_enzy"/>
</dbReference>
<dbReference type="NCBIfam" id="NF003811">
    <property type="entry name" value="PRK05402.1"/>
    <property type="match status" value="1"/>
</dbReference>
<dbReference type="Pfam" id="PF02922">
    <property type="entry name" value="CBM_48"/>
    <property type="match status" value="1"/>
</dbReference>
<evidence type="ECO:0000313" key="14">
    <source>
        <dbReference type="EMBL" id="RKD16353.1"/>
    </source>
</evidence>
<feature type="compositionally biased region" description="Basic and acidic residues" evidence="12">
    <location>
        <begin position="14"/>
        <end position="24"/>
    </location>
</feature>
<dbReference type="Gene3D" id="3.20.20.80">
    <property type="entry name" value="Glycosidases"/>
    <property type="match status" value="1"/>
</dbReference>
<keyword evidence="5 10" id="KW-0321">Glycogen metabolism</keyword>
<evidence type="ECO:0000256" key="9">
    <source>
        <dbReference type="ARBA" id="ARBA00023277"/>
    </source>
</evidence>
<reference evidence="14 15" key="1">
    <citation type="submission" date="2016-07" db="EMBL/GenBank/DDBJ databases">
        <title>Genome of Pelobium manganitolerans.</title>
        <authorList>
            <person name="Wu S."/>
            <person name="Wang G."/>
        </authorList>
    </citation>
    <scope>NUCLEOTIDE SEQUENCE [LARGE SCALE GENOMIC DNA]</scope>
    <source>
        <strain evidence="14 15">YS-25</strain>
    </source>
</reference>
<dbReference type="InterPro" id="IPR013780">
    <property type="entry name" value="Glyco_hydro_b"/>
</dbReference>
<comment type="function">
    <text evidence="2 10">Catalyzes the formation of the alpha-1,6-glucosidic linkages in glycogen by scission of a 1,4-alpha-linked oligosaccharide from growing alpha-1,4-glucan chains and the subsequent attachment of the oligosaccharide to the alpha-1,6 position.</text>
</comment>
<evidence type="ECO:0000259" key="13">
    <source>
        <dbReference type="SMART" id="SM00642"/>
    </source>
</evidence>
<evidence type="ECO:0000256" key="2">
    <source>
        <dbReference type="ARBA" id="ARBA00002953"/>
    </source>
</evidence>
<dbReference type="InterPro" id="IPR014756">
    <property type="entry name" value="Ig_E-set"/>
</dbReference>
<accession>A0A419S6B9</accession>
<dbReference type="SUPFAM" id="SSF51011">
    <property type="entry name" value="Glycosyl hydrolase domain"/>
    <property type="match status" value="1"/>
</dbReference>
<dbReference type="InterPro" id="IPR004193">
    <property type="entry name" value="Glyco_hydro_13_N"/>
</dbReference>
<keyword evidence="6 10" id="KW-0328">Glycosyltransferase</keyword>
<keyword evidence="9 10" id="KW-0119">Carbohydrate metabolism</keyword>
<keyword evidence="7 10" id="KW-0808">Transferase</keyword>
<evidence type="ECO:0000256" key="8">
    <source>
        <dbReference type="ARBA" id="ARBA00023056"/>
    </source>
</evidence>
<evidence type="ECO:0000256" key="6">
    <source>
        <dbReference type="ARBA" id="ARBA00022676"/>
    </source>
</evidence>
<dbReference type="FunFam" id="2.60.40.10:FF:000169">
    <property type="entry name" value="1,4-alpha-glucan branching enzyme GlgB"/>
    <property type="match status" value="1"/>
</dbReference>
<comment type="pathway">
    <text evidence="3 10">Glycan biosynthesis; glycogen biosynthesis.</text>
</comment>
<dbReference type="InterPro" id="IPR017853">
    <property type="entry name" value="GH"/>
</dbReference>
<dbReference type="CDD" id="cd11322">
    <property type="entry name" value="AmyAc_Glg_BE"/>
    <property type="match status" value="1"/>
</dbReference>
<feature type="active site" description="Proton donor" evidence="10 11">
    <location>
        <position position="479"/>
    </location>
</feature>
<sequence>MAKKAKDSIAPGTEQDKPSTEKQPKVQKSASKKAGTSSQSAAVAEKSTARKASKKPLAVSTEKPSPQGKKVAEKAEAKPAKKASAKASGKKAATKAVETTKSLSSVEGETTYASVKHFSRFTDFDVMLFKSGKHYKLFDKLGSHVVTHNGVVGTYFAVWAPNAHYVSVIGNFNYWDNSSHPLYVRWDGTGIWEGFIPHVGNGETYKYFINSTNGADLEKADPFALRSEEPPRTASIVWDTWYEWKDKEWMMHRHKNNALNQPMSVYEVHFGSWSRSPETPDLFLSYRDMADKMVPYVKEMGFTHVEFMPLMEHPFYPSWGYQITGYFAASCRYGTPQDLMFLIEEFHKAGIGVIMDWVPSHFPGDSHGLYQFDGSHLYEHADVRKGFHPDWKSYIFNYGRNEVRSFLISNAIFWLERYHVDGLRVDAVASMLYLDYSRKHDEWVPNEFGGRENTEAISFLKEFNEAVYAMFPDVQTIAEESTSFSGVSRPTYAGGLGFGQKWMMGWMNDTLRYFAEDPVNRKYHHSGLTFSTIYAFTENFMLPLSHDEVVHGKKPLIYKMPGDEWQQFANLRLLYAYMWTHPGTKLLFMGGEFAQTREWNPRYSLDWHLLQYTPHQGIKKLVMALNKLYKEEPALYEKSFDSEGFEWIVNDDAENSVVVYTRKGNNPKDDLIIALNLTPVPRQDYRFGANCGGTWTEIFNSDAREFWGSGMRNSNKVAEDIPSHWRKNSISVCLPPLAMLVFKCL</sequence>
<feature type="compositionally biased region" description="Basic residues" evidence="12">
    <location>
        <begin position="80"/>
        <end position="93"/>
    </location>
</feature>
<dbReference type="AlphaFoldDB" id="A0A419S6B9"/>
<comment type="catalytic activity">
    <reaction evidence="1 10">
        <text>Transfers a segment of a (1-&gt;4)-alpha-D-glucan chain to a primary hydroxy group in a similar glucan chain.</text>
        <dbReference type="EC" id="2.4.1.18"/>
    </reaction>
</comment>
<evidence type="ECO:0000256" key="1">
    <source>
        <dbReference type="ARBA" id="ARBA00000826"/>
    </source>
</evidence>
<protein>
    <recommendedName>
        <fullName evidence="10">1,4-alpha-glucan branching enzyme GlgB</fullName>
        <ecNumber evidence="10">2.4.1.18</ecNumber>
    </recommendedName>
    <alternativeName>
        <fullName evidence="10">1,4-alpha-D-glucan:1,4-alpha-D-glucan 6-glucosyl-transferase</fullName>
    </alternativeName>
    <alternativeName>
        <fullName evidence="10">Alpha-(1-&gt;4)-glucan branching enzyme</fullName>
    </alternativeName>
    <alternativeName>
        <fullName evidence="10">Glycogen branching enzyme</fullName>
        <shortName evidence="10">BE</shortName>
    </alternativeName>
</protein>
<evidence type="ECO:0000256" key="12">
    <source>
        <dbReference type="SAM" id="MobiDB-lite"/>
    </source>
</evidence>
<dbReference type="GO" id="GO:0005978">
    <property type="term" value="P:glycogen biosynthetic process"/>
    <property type="evidence" value="ECO:0007669"/>
    <property type="project" value="UniProtKB-UniRule"/>
</dbReference>
<dbReference type="OrthoDB" id="9800174at2"/>
<dbReference type="EC" id="2.4.1.18" evidence="10"/>
<dbReference type="FunFam" id="2.60.40.1180:FF:000002">
    <property type="entry name" value="1,4-alpha-glucan branching enzyme GlgB"/>
    <property type="match status" value="1"/>
</dbReference>
<dbReference type="InterPro" id="IPR006048">
    <property type="entry name" value="A-amylase/branching_C"/>
</dbReference>
<dbReference type="GO" id="GO:0003844">
    <property type="term" value="F:1,4-alpha-glucan branching enzyme activity"/>
    <property type="evidence" value="ECO:0007669"/>
    <property type="project" value="UniProtKB-UniRule"/>
</dbReference>
<name>A0A419S6B9_9SPHI</name>
<dbReference type="GO" id="GO:0005829">
    <property type="term" value="C:cytosol"/>
    <property type="evidence" value="ECO:0007669"/>
    <property type="project" value="TreeGrafter"/>
</dbReference>
<evidence type="ECO:0000256" key="10">
    <source>
        <dbReference type="HAMAP-Rule" id="MF_00685"/>
    </source>
</evidence>
<feature type="active site" description="Nucleophile" evidence="10 11">
    <location>
        <position position="426"/>
    </location>
</feature>
<dbReference type="Proteomes" id="UP000283433">
    <property type="component" value="Unassembled WGS sequence"/>
</dbReference>
<dbReference type="FunFam" id="3.20.20.80:FF:000003">
    <property type="entry name" value="1,4-alpha-glucan branching enzyme GlgB"/>
    <property type="match status" value="1"/>
</dbReference>
<feature type="region of interest" description="Disordered" evidence="12">
    <location>
        <begin position="1"/>
        <end position="93"/>
    </location>
</feature>
<evidence type="ECO:0000256" key="7">
    <source>
        <dbReference type="ARBA" id="ARBA00022679"/>
    </source>
</evidence>
<dbReference type="PANTHER" id="PTHR43651">
    <property type="entry name" value="1,4-ALPHA-GLUCAN-BRANCHING ENZYME"/>
    <property type="match status" value="1"/>
</dbReference>
<comment type="caution">
    <text evidence="14">The sequence shown here is derived from an EMBL/GenBank/DDBJ whole genome shotgun (WGS) entry which is preliminary data.</text>
</comment>
<dbReference type="NCBIfam" id="NF008967">
    <property type="entry name" value="PRK12313.1"/>
    <property type="match status" value="1"/>
</dbReference>
<dbReference type="InterPro" id="IPR044143">
    <property type="entry name" value="GlgB_N_E_set_prok"/>
</dbReference>
<dbReference type="NCBIfam" id="TIGR01515">
    <property type="entry name" value="branching_enzym"/>
    <property type="match status" value="1"/>
</dbReference>
<dbReference type="InterPro" id="IPR006047">
    <property type="entry name" value="GH13_cat_dom"/>
</dbReference>
<evidence type="ECO:0000256" key="11">
    <source>
        <dbReference type="PIRSR" id="PIRSR000463-1"/>
    </source>
</evidence>
<dbReference type="CDD" id="cd02855">
    <property type="entry name" value="E_set_GBE_prok_N"/>
    <property type="match status" value="1"/>
</dbReference>
<evidence type="ECO:0000313" key="15">
    <source>
        <dbReference type="Proteomes" id="UP000283433"/>
    </source>
</evidence>
<keyword evidence="8 10" id="KW-0320">Glycogen biosynthesis</keyword>
<feature type="compositionally biased region" description="Basic and acidic residues" evidence="12">
    <location>
        <begin position="70"/>
        <end position="79"/>
    </location>
</feature>
<evidence type="ECO:0000256" key="3">
    <source>
        <dbReference type="ARBA" id="ARBA00004964"/>
    </source>
</evidence>
<gene>
    <name evidence="10" type="primary">glgB</name>
    <name evidence="14" type="ORF">BCY91_04220</name>
</gene>
<dbReference type="PANTHER" id="PTHR43651:SF3">
    <property type="entry name" value="1,4-ALPHA-GLUCAN-BRANCHING ENZYME"/>
    <property type="match status" value="1"/>
</dbReference>
<dbReference type="SUPFAM" id="SSF51445">
    <property type="entry name" value="(Trans)glycosidases"/>
    <property type="match status" value="1"/>
</dbReference>
<dbReference type="EMBL" id="MBTA01000023">
    <property type="protein sequence ID" value="RKD16353.1"/>
    <property type="molecule type" value="Genomic_DNA"/>
</dbReference>
<dbReference type="UniPathway" id="UPA00164"/>
<feature type="domain" description="Glycosyl hydrolase family 13 catalytic" evidence="13">
    <location>
        <begin position="267"/>
        <end position="629"/>
    </location>
</feature>
<feature type="compositionally biased region" description="Polar residues" evidence="12">
    <location>
        <begin position="26"/>
        <end position="41"/>
    </location>
</feature>
<dbReference type="Pfam" id="PF00128">
    <property type="entry name" value="Alpha-amylase"/>
    <property type="match status" value="2"/>
</dbReference>
<dbReference type="Gene3D" id="2.60.40.10">
    <property type="entry name" value="Immunoglobulins"/>
    <property type="match status" value="1"/>
</dbReference>
<dbReference type="SUPFAM" id="SSF81296">
    <property type="entry name" value="E set domains"/>
    <property type="match status" value="1"/>
</dbReference>
<dbReference type="SMART" id="SM00642">
    <property type="entry name" value="Aamy"/>
    <property type="match status" value="1"/>
</dbReference>
<evidence type="ECO:0000256" key="5">
    <source>
        <dbReference type="ARBA" id="ARBA00022600"/>
    </source>
</evidence>
<dbReference type="InterPro" id="IPR006407">
    <property type="entry name" value="GlgB"/>
</dbReference>
<dbReference type="HAMAP" id="MF_00685">
    <property type="entry name" value="GlgB"/>
    <property type="match status" value="1"/>
</dbReference>
<dbReference type="Pfam" id="PF02806">
    <property type="entry name" value="Alpha-amylase_C"/>
    <property type="match status" value="1"/>
</dbReference>
<proteinExistence type="inferred from homology"/>
<dbReference type="GO" id="GO:0043169">
    <property type="term" value="F:cation binding"/>
    <property type="evidence" value="ECO:0007669"/>
    <property type="project" value="InterPro"/>
</dbReference>
<keyword evidence="15" id="KW-1185">Reference proteome</keyword>